<keyword evidence="6" id="KW-0406">Ion transport</keyword>
<sequence>MKKSLLAIALLGNSAYANTIDVDNTWYLGAGVGQSSYESVNAISHLGTDRDLAWNATVGFQFNEYFALEAGWQDLGATDDTHQWGNLDGSQSIDVDGFTLGLVGTLPLSEKWFLTGEGGAYQYHLAHQINANKYVSTIDTAPYFGAGIGYKITDALEVSAKYRRFTNIDETTWNTANMDVQTVGIQMVYRFGVKATPKPVVSLPVVTETVEEVIEEPIQQPVYETKIEENSYVVLFDFDSSSLNDAAKAKLNEVIQLSKQHDSNAIVLIGQSDNQGSSAYNQKLSEQRTKQVGDYLTTNGVNAQSLEGQAMGEQDSKANSKSDRALERRVVIKLTSETQVMVP</sequence>
<dbReference type="Gene3D" id="2.40.160.20">
    <property type="match status" value="1"/>
</dbReference>
<dbReference type="SUPFAM" id="SSF56925">
    <property type="entry name" value="OMPA-like"/>
    <property type="match status" value="1"/>
</dbReference>
<comment type="similarity">
    <text evidence="2">Belongs to the outer membrane OOP (TC 1.B.6) superfamily. OmpA family.</text>
</comment>
<reference evidence="13" key="1">
    <citation type="submission" date="2021-05" db="EMBL/GenBank/DDBJ databases">
        <title>Molecular characterization for Shewanella algae harboring chromosomal blaOXA-55-like strains isolated from clinical and environment sample.</title>
        <authorList>
            <person name="Ohama Y."/>
            <person name="Aoki K."/>
            <person name="Harada S."/>
            <person name="Moriya K."/>
            <person name="Ishii Y."/>
            <person name="Tateda K."/>
        </authorList>
    </citation>
    <scope>NUCLEOTIDE SEQUENCE</scope>
    <source>
        <strain evidence="13">JCM 11563</strain>
    </source>
</reference>
<dbReference type="InterPro" id="IPR036737">
    <property type="entry name" value="OmpA-like_sf"/>
</dbReference>
<keyword evidence="3" id="KW-0813">Transport</keyword>
<dbReference type="InterPro" id="IPR006664">
    <property type="entry name" value="OMP_bac"/>
</dbReference>
<dbReference type="Gene3D" id="3.30.1330.60">
    <property type="entry name" value="OmpA-like domain"/>
    <property type="match status" value="1"/>
</dbReference>
<comment type="caution">
    <text evidence="13">The sequence shown here is derived from an EMBL/GenBank/DDBJ whole genome shotgun (WGS) entry which is preliminary data.</text>
</comment>
<evidence type="ECO:0000256" key="9">
    <source>
        <dbReference type="ARBA" id="ARBA00023237"/>
    </source>
</evidence>
<evidence type="ECO:0000256" key="8">
    <source>
        <dbReference type="ARBA" id="ARBA00023136"/>
    </source>
</evidence>
<dbReference type="Pfam" id="PF01389">
    <property type="entry name" value="OmpA_membrane"/>
    <property type="match status" value="1"/>
</dbReference>
<dbReference type="Proteomes" id="UP000887104">
    <property type="component" value="Unassembled WGS sequence"/>
</dbReference>
<dbReference type="InterPro" id="IPR050330">
    <property type="entry name" value="Bact_OuterMem_StrucFunc"/>
</dbReference>
<keyword evidence="11" id="KW-0732">Signal</keyword>
<organism evidence="13 14">
    <name type="scientific">Shewanella sairae</name>
    <dbReference type="NCBI Taxonomy" id="190310"/>
    <lineage>
        <taxon>Bacteria</taxon>
        <taxon>Pseudomonadati</taxon>
        <taxon>Pseudomonadota</taxon>
        <taxon>Gammaproteobacteria</taxon>
        <taxon>Alteromonadales</taxon>
        <taxon>Shewanellaceae</taxon>
        <taxon>Shewanella</taxon>
    </lineage>
</organism>
<feature type="chain" id="PRO_5045355100" evidence="11">
    <location>
        <begin position="20"/>
        <end position="343"/>
    </location>
</feature>
<dbReference type="SUPFAM" id="SSF103088">
    <property type="entry name" value="OmpA-like"/>
    <property type="match status" value="1"/>
</dbReference>
<evidence type="ECO:0000256" key="5">
    <source>
        <dbReference type="ARBA" id="ARBA00022692"/>
    </source>
</evidence>
<evidence type="ECO:0000256" key="11">
    <source>
        <dbReference type="SAM" id="SignalP"/>
    </source>
</evidence>
<keyword evidence="8 10" id="KW-0472">Membrane</keyword>
<dbReference type="InterPro" id="IPR011250">
    <property type="entry name" value="OMP/PagP_B-barrel"/>
</dbReference>
<evidence type="ECO:0000256" key="1">
    <source>
        <dbReference type="ARBA" id="ARBA00004571"/>
    </source>
</evidence>
<name>A0ABQ4PRU1_9GAMM</name>
<dbReference type="PANTHER" id="PTHR30329">
    <property type="entry name" value="STATOR ELEMENT OF FLAGELLAR MOTOR COMPLEX"/>
    <property type="match status" value="1"/>
</dbReference>
<evidence type="ECO:0000256" key="7">
    <source>
        <dbReference type="ARBA" id="ARBA00023114"/>
    </source>
</evidence>
<proteinExistence type="inferred from homology"/>
<dbReference type="EMBL" id="BPEY01000197">
    <property type="protein sequence ID" value="GIU52538.1"/>
    <property type="molecule type" value="Genomic_DNA"/>
</dbReference>
<dbReference type="CDD" id="cd07185">
    <property type="entry name" value="OmpA_C-like"/>
    <property type="match status" value="1"/>
</dbReference>
<dbReference type="InterPro" id="IPR000498">
    <property type="entry name" value="OmpA-like_TM_dom"/>
</dbReference>
<dbReference type="InterPro" id="IPR006665">
    <property type="entry name" value="OmpA-like"/>
</dbReference>
<feature type="domain" description="OmpA-like" evidence="12">
    <location>
        <begin position="223"/>
        <end position="338"/>
    </location>
</feature>
<protein>
    <submittedName>
        <fullName evidence="13">Porin</fullName>
    </submittedName>
</protein>
<evidence type="ECO:0000256" key="4">
    <source>
        <dbReference type="ARBA" id="ARBA00022452"/>
    </source>
</evidence>
<feature type="signal peptide" evidence="11">
    <location>
        <begin position="1"/>
        <end position="19"/>
    </location>
</feature>
<keyword evidence="5" id="KW-0812">Transmembrane</keyword>
<comment type="subcellular location">
    <subcellularLocation>
        <location evidence="1">Cell outer membrane</location>
        <topology evidence="1">Multi-pass membrane protein</topology>
    </subcellularLocation>
</comment>
<dbReference type="Pfam" id="PF00691">
    <property type="entry name" value="OmpA"/>
    <property type="match status" value="1"/>
</dbReference>
<evidence type="ECO:0000256" key="3">
    <source>
        <dbReference type="ARBA" id="ARBA00022448"/>
    </source>
</evidence>
<evidence type="ECO:0000313" key="14">
    <source>
        <dbReference type="Proteomes" id="UP000887104"/>
    </source>
</evidence>
<evidence type="ECO:0000313" key="13">
    <source>
        <dbReference type="EMBL" id="GIU52538.1"/>
    </source>
</evidence>
<keyword evidence="9" id="KW-0998">Cell outer membrane</keyword>
<evidence type="ECO:0000256" key="2">
    <source>
        <dbReference type="ARBA" id="ARBA00005710"/>
    </source>
</evidence>
<gene>
    <name evidence="13" type="ORF">TUM4438_45510</name>
</gene>
<keyword evidence="7" id="KW-0626">Porin</keyword>
<accession>A0ABQ4PRU1</accession>
<keyword evidence="14" id="KW-1185">Reference proteome</keyword>
<dbReference type="PROSITE" id="PS51123">
    <property type="entry name" value="OMPA_2"/>
    <property type="match status" value="1"/>
</dbReference>
<dbReference type="RefSeq" id="WP_220783525.1">
    <property type="nucleotide sequence ID" value="NZ_BPEY01000197.1"/>
</dbReference>
<evidence type="ECO:0000259" key="12">
    <source>
        <dbReference type="PROSITE" id="PS51123"/>
    </source>
</evidence>
<evidence type="ECO:0000256" key="6">
    <source>
        <dbReference type="ARBA" id="ARBA00023065"/>
    </source>
</evidence>
<evidence type="ECO:0000256" key="10">
    <source>
        <dbReference type="PROSITE-ProRule" id="PRU00473"/>
    </source>
</evidence>
<dbReference type="PRINTS" id="PR01021">
    <property type="entry name" value="OMPADOMAIN"/>
</dbReference>
<dbReference type="PANTHER" id="PTHR30329:SF21">
    <property type="entry name" value="LIPOPROTEIN YIAD-RELATED"/>
    <property type="match status" value="1"/>
</dbReference>
<keyword evidence="4" id="KW-1134">Transmembrane beta strand</keyword>